<gene>
    <name evidence="1" type="ORF">MM415B00578_0017</name>
</gene>
<name>A0A6M3J1M9_9ZZZZ</name>
<dbReference type="Gene3D" id="3.40.50.150">
    <property type="entry name" value="Vaccinia Virus protein VP39"/>
    <property type="match status" value="1"/>
</dbReference>
<evidence type="ECO:0000313" key="1">
    <source>
        <dbReference type="EMBL" id="QJA63763.1"/>
    </source>
</evidence>
<proteinExistence type="predicted"/>
<organism evidence="1">
    <name type="scientific">viral metagenome</name>
    <dbReference type="NCBI Taxonomy" id="1070528"/>
    <lineage>
        <taxon>unclassified sequences</taxon>
        <taxon>metagenomes</taxon>
        <taxon>organismal metagenomes</taxon>
    </lineage>
</organism>
<dbReference type="SUPFAM" id="SSF53335">
    <property type="entry name" value="S-adenosyl-L-methionine-dependent methyltransferases"/>
    <property type="match status" value="1"/>
</dbReference>
<reference evidence="1" key="1">
    <citation type="submission" date="2020-03" db="EMBL/GenBank/DDBJ databases">
        <title>The deep terrestrial virosphere.</title>
        <authorList>
            <person name="Holmfeldt K."/>
            <person name="Nilsson E."/>
            <person name="Simone D."/>
            <person name="Lopez-Fernandez M."/>
            <person name="Wu X."/>
            <person name="de Brujin I."/>
            <person name="Lundin D."/>
            <person name="Andersson A."/>
            <person name="Bertilsson S."/>
            <person name="Dopson M."/>
        </authorList>
    </citation>
    <scope>NUCLEOTIDE SEQUENCE</scope>
    <source>
        <strain evidence="1">MM415B00578</strain>
    </source>
</reference>
<protein>
    <submittedName>
        <fullName evidence="1">Putative methyltransferase</fullName>
    </submittedName>
</protein>
<dbReference type="AlphaFoldDB" id="A0A6M3J1M9"/>
<dbReference type="InterPro" id="IPR029063">
    <property type="entry name" value="SAM-dependent_MTases_sf"/>
</dbReference>
<dbReference type="CDD" id="cd02440">
    <property type="entry name" value="AdoMet_MTases"/>
    <property type="match status" value="1"/>
</dbReference>
<keyword evidence="1" id="KW-0489">Methyltransferase</keyword>
<dbReference type="Pfam" id="PF13489">
    <property type="entry name" value="Methyltransf_23"/>
    <property type="match status" value="1"/>
</dbReference>
<sequence>MEFNHRFFQRPWVCAHFRPRPNSRLLDIGSYVGANLFYFSPVVAEAVGVEAAQPYIDTSYGFFARLPPELQKRIRTICSLVEDLSFDGDYDHVLCVDVLLHVIDPVAVLCKVHEALNESGDAFLTINVSRFRTHVRTPSMDTFKTWCHEAGLEIERAFTDMKQHIIVARRAA</sequence>
<dbReference type="EMBL" id="MT141505">
    <property type="protein sequence ID" value="QJA63763.1"/>
    <property type="molecule type" value="Genomic_DNA"/>
</dbReference>
<dbReference type="GO" id="GO:0032259">
    <property type="term" value="P:methylation"/>
    <property type="evidence" value="ECO:0007669"/>
    <property type="project" value="UniProtKB-KW"/>
</dbReference>
<dbReference type="GO" id="GO:0008168">
    <property type="term" value="F:methyltransferase activity"/>
    <property type="evidence" value="ECO:0007669"/>
    <property type="project" value="UniProtKB-KW"/>
</dbReference>
<keyword evidence="1" id="KW-0808">Transferase</keyword>
<accession>A0A6M3J1M9</accession>